<reference evidence="2 3" key="1">
    <citation type="submission" date="2018-12" db="EMBL/GenBank/DDBJ databases">
        <title>Draft genome sequence of Embleya hyalina NBRC 13850T.</title>
        <authorList>
            <person name="Komaki H."/>
            <person name="Hosoyama A."/>
            <person name="Kimura A."/>
            <person name="Ichikawa N."/>
            <person name="Tamura T."/>
        </authorList>
    </citation>
    <scope>NUCLEOTIDE SEQUENCE [LARGE SCALE GENOMIC DNA]</scope>
    <source>
        <strain evidence="2 3">NBRC 13850</strain>
    </source>
</reference>
<name>A0A401Z1C3_9ACTN</name>
<feature type="region of interest" description="Disordered" evidence="1">
    <location>
        <begin position="26"/>
        <end position="70"/>
    </location>
</feature>
<comment type="caution">
    <text evidence="2">The sequence shown here is derived from an EMBL/GenBank/DDBJ whole genome shotgun (WGS) entry which is preliminary data.</text>
</comment>
<gene>
    <name evidence="2" type="ORF">EHYA_08364</name>
</gene>
<protein>
    <submittedName>
        <fullName evidence="2">Uncharacterized protein</fullName>
    </submittedName>
</protein>
<evidence type="ECO:0000313" key="2">
    <source>
        <dbReference type="EMBL" id="GCE00638.1"/>
    </source>
</evidence>
<keyword evidence="3" id="KW-1185">Reference proteome</keyword>
<sequence length="70" mass="7491">MNDVAETPPRCPQCRGAHTYEMGARNAIPQPAVADDDADPGDRPTAETGPPTVTGHRRDHTRPGTAACRR</sequence>
<dbReference type="AlphaFoldDB" id="A0A401Z1C3"/>
<dbReference type="Proteomes" id="UP000286931">
    <property type="component" value="Unassembled WGS sequence"/>
</dbReference>
<evidence type="ECO:0000256" key="1">
    <source>
        <dbReference type="SAM" id="MobiDB-lite"/>
    </source>
</evidence>
<evidence type="ECO:0000313" key="3">
    <source>
        <dbReference type="Proteomes" id="UP000286931"/>
    </source>
</evidence>
<dbReference type="EMBL" id="BIFH01000041">
    <property type="protein sequence ID" value="GCE00638.1"/>
    <property type="molecule type" value="Genomic_DNA"/>
</dbReference>
<accession>A0A401Z1C3</accession>
<proteinExistence type="predicted"/>
<organism evidence="2 3">
    <name type="scientific">Embleya hyalina</name>
    <dbReference type="NCBI Taxonomy" id="516124"/>
    <lineage>
        <taxon>Bacteria</taxon>
        <taxon>Bacillati</taxon>
        <taxon>Actinomycetota</taxon>
        <taxon>Actinomycetes</taxon>
        <taxon>Kitasatosporales</taxon>
        <taxon>Streptomycetaceae</taxon>
        <taxon>Embleya</taxon>
    </lineage>
</organism>